<dbReference type="Proteomes" id="UP000077885">
    <property type="component" value="Unassembled WGS sequence"/>
</dbReference>
<accession>A0A1A9RZI2</accession>
<keyword evidence="1" id="KW-0732">Signal</keyword>
<reference evidence="4" key="1">
    <citation type="submission" date="2016-05" db="EMBL/GenBank/DDBJ databases">
        <title>Draft genome of Corynebacterium afermentans subsp. afermentans LCDC 88199T.</title>
        <authorList>
            <person name="Bernier A.-M."/>
            <person name="Bernard K."/>
        </authorList>
    </citation>
    <scope>NUCLEOTIDE SEQUENCE [LARGE SCALE GENOMIC DNA]</scope>
    <source>
        <strain evidence="4">NML02-A-017</strain>
    </source>
</reference>
<gene>
    <name evidence="3" type="ORF">A7P95_02685</name>
</gene>
<name>A0A1A9RZI2_9NEIS</name>
<dbReference type="Pfam" id="PF13827">
    <property type="entry name" value="DUF4189"/>
    <property type="match status" value="1"/>
</dbReference>
<evidence type="ECO:0000313" key="3">
    <source>
        <dbReference type="EMBL" id="OAM29951.1"/>
    </source>
</evidence>
<dbReference type="STRING" id="1795827.A7P95_02685"/>
<feature type="signal peptide" evidence="1">
    <location>
        <begin position="1"/>
        <end position="18"/>
    </location>
</feature>
<protein>
    <recommendedName>
        <fullName evidence="2">DUF4189 domain-containing protein</fullName>
    </recommendedName>
</protein>
<feature type="domain" description="DUF4189" evidence="2">
    <location>
        <begin position="61"/>
        <end position="155"/>
    </location>
</feature>
<sequence length="170" mass="18126">MKQYLLAFAAVLSAHAYAQNPTQGPLQTNPALCGYGYNPNCSPNQSASKPAPDFSRRTDYYAAIAVNAQTGAWGWSTGFFGQEAAQADAVMNCEQSGRGGCRAAAFQRNGCLAMASSPNPTGGANFHFSASGVCGRVEQEALNRCRHSGAASCKLDIRQLNARHQYYLHP</sequence>
<evidence type="ECO:0000259" key="2">
    <source>
        <dbReference type="Pfam" id="PF13827"/>
    </source>
</evidence>
<keyword evidence="4" id="KW-1185">Reference proteome</keyword>
<dbReference type="InterPro" id="IPR025240">
    <property type="entry name" value="DUF4189"/>
</dbReference>
<evidence type="ECO:0000256" key="1">
    <source>
        <dbReference type="SAM" id="SignalP"/>
    </source>
</evidence>
<organism evidence="3 4">
    <name type="scientific">Eikenella longinqua</name>
    <dbReference type="NCBI Taxonomy" id="1795827"/>
    <lineage>
        <taxon>Bacteria</taxon>
        <taxon>Pseudomonadati</taxon>
        <taxon>Pseudomonadota</taxon>
        <taxon>Betaproteobacteria</taxon>
        <taxon>Neisseriales</taxon>
        <taxon>Neisseriaceae</taxon>
        <taxon>Eikenella</taxon>
    </lineage>
</organism>
<feature type="chain" id="PRO_5008396323" description="DUF4189 domain-containing protein" evidence="1">
    <location>
        <begin position="19"/>
        <end position="170"/>
    </location>
</feature>
<comment type="caution">
    <text evidence="3">The sequence shown here is derived from an EMBL/GenBank/DDBJ whole genome shotgun (WGS) entry which is preliminary data.</text>
</comment>
<dbReference type="RefSeq" id="WP_067590777.1">
    <property type="nucleotide sequence ID" value="NZ_LXSL01000013.1"/>
</dbReference>
<dbReference type="EMBL" id="LXSL01000013">
    <property type="protein sequence ID" value="OAM29951.1"/>
    <property type="molecule type" value="Genomic_DNA"/>
</dbReference>
<evidence type="ECO:0000313" key="4">
    <source>
        <dbReference type="Proteomes" id="UP000077885"/>
    </source>
</evidence>
<proteinExistence type="predicted"/>
<dbReference type="AlphaFoldDB" id="A0A1A9RZI2"/>
<dbReference type="OrthoDB" id="5504996at2"/>